<evidence type="ECO:0000313" key="2">
    <source>
        <dbReference type="Proteomes" id="UP000831327"/>
    </source>
</evidence>
<keyword evidence="2" id="KW-1185">Reference proteome</keyword>
<name>A0ABN6P7M8_9PROT</name>
<accession>A0ABN6P7M8</accession>
<evidence type="ECO:0008006" key="3">
    <source>
        <dbReference type="Google" id="ProtNLM"/>
    </source>
</evidence>
<dbReference type="EMBL" id="AP025637">
    <property type="protein sequence ID" value="BDG74782.1"/>
    <property type="molecule type" value="Genomic_DNA"/>
</dbReference>
<dbReference type="Gene3D" id="3.30.70.1060">
    <property type="entry name" value="Dimeric alpha+beta barrel"/>
    <property type="match status" value="1"/>
</dbReference>
<reference evidence="1 2" key="1">
    <citation type="journal article" date="2016" name="Microbes Environ.">
        <title>Phylogenetically diverse aerobic anoxygenic phototrophic bacteria isolated from epilithic biofilms in Tama river, Japan.</title>
        <authorList>
            <person name="Hirose S."/>
            <person name="Matsuura K."/>
            <person name="Haruta S."/>
        </authorList>
    </citation>
    <scope>NUCLEOTIDE SEQUENCE [LARGE SCALE GENOMIC DNA]</scope>
    <source>
        <strain evidence="1 2">S08</strain>
    </source>
</reference>
<gene>
    <name evidence="1" type="ORF">Rmf_47110</name>
</gene>
<proteinExistence type="predicted"/>
<organism evidence="1 2">
    <name type="scientific">Roseomonas fluvialis</name>
    <dbReference type="NCBI Taxonomy" id="1750527"/>
    <lineage>
        <taxon>Bacteria</taxon>
        <taxon>Pseudomonadati</taxon>
        <taxon>Pseudomonadota</taxon>
        <taxon>Alphaproteobacteria</taxon>
        <taxon>Acetobacterales</taxon>
        <taxon>Roseomonadaceae</taxon>
        <taxon>Roseomonas</taxon>
    </lineage>
</organism>
<dbReference type="InterPro" id="IPR011008">
    <property type="entry name" value="Dimeric_a/b-barrel"/>
</dbReference>
<dbReference type="Proteomes" id="UP000831327">
    <property type="component" value="Chromosome"/>
</dbReference>
<sequence length="186" mass="19792">MRAVAVIGRDGPDPSRRAARREAHIAAIEAFARDGVLLLGLPLHSPQGRSEGSLMVVDVVALEDYLLREPFAAGGVWHDIACCAIEIPSLPWRAWPAPGAQLPPGRGHTILWAEGEADLHRLDGAAASGVLTFAARTCDRPGAILVTAHASDAAALAWAESDPLLRLCSLALHATQFRPLPYRPLP</sequence>
<protein>
    <recommendedName>
        <fullName evidence="3">YCII-related domain-containing protein</fullName>
    </recommendedName>
</protein>
<dbReference type="SUPFAM" id="SSF54909">
    <property type="entry name" value="Dimeric alpha+beta barrel"/>
    <property type="match status" value="1"/>
</dbReference>
<dbReference type="RefSeq" id="WP_244408949.1">
    <property type="nucleotide sequence ID" value="NZ_AP025637.1"/>
</dbReference>
<evidence type="ECO:0000313" key="1">
    <source>
        <dbReference type="EMBL" id="BDG74782.1"/>
    </source>
</evidence>